<dbReference type="EMBL" id="KV426031">
    <property type="protein sequence ID" value="KZV91252.1"/>
    <property type="molecule type" value="Genomic_DNA"/>
</dbReference>
<organism evidence="2 3">
    <name type="scientific">Exidia glandulosa HHB12029</name>
    <dbReference type="NCBI Taxonomy" id="1314781"/>
    <lineage>
        <taxon>Eukaryota</taxon>
        <taxon>Fungi</taxon>
        <taxon>Dikarya</taxon>
        <taxon>Basidiomycota</taxon>
        <taxon>Agaricomycotina</taxon>
        <taxon>Agaricomycetes</taxon>
        <taxon>Auriculariales</taxon>
        <taxon>Exidiaceae</taxon>
        <taxon>Exidia</taxon>
    </lineage>
</organism>
<dbReference type="Proteomes" id="UP000077266">
    <property type="component" value="Unassembled WGS sequence"/>
</dbReference>
<proteinExistence type="predicted"/>
<evidence type="ECO:0000256" key="1">
    <source>
        <dbReference type="SAM" id="MobiDB-lite"/>
    </source>
</evidence>
<name>A0A165H026_EXIGL</name>
<evidence type="ECO:0000313" key="3">
    <source>
        <dbReference type="Proteomes" id="UP000077266"/>
    </source>
</evidence>
<gene>
    <name evidence="2" type="ORF">EXIGLDRAFT_719535</name>
</gene>
<feature type="region of interest" description="Disordered" evidence="1">
    <location>
        <begin position="342"/>
        <end position="363"/>
    </location>
</feature>
<dbReference type="InParanoid" id="A0A165H026"/>
<protein>
    <submittedName>
        <fullName evidence="2">Uncharacterized protein</fullName>
    </submittedName>
</protein>
<keyword evidence="3" id="KW-1185">Reference proteome</keyword>
<dbReference type="AlphaFoldDB" id="A0A165H026"/>
<accession>A0A165H026</accession>
<reference evidence="2 3" key="1">
    <citation type="journal article" date="2016" name="Mol. Biol. Evol.">
        <title>Comparative Genomics of Early-Diverging Mushroom-Forming Fungi Provides Insights into the Origins of Lignocellulose Decay Capabilities.</title>
        <authorList>
            <person name="Nagy L.G."/>
            <person name="Riley R."/>
            <person name="Tritt A."/>
            <person name="Adam C."/>
            <person name="Daum C."/>
            <person name="Floudas D."/>
            <person name="Sun H."/>
            <person name="Yadav J.S."/>
            <person name="Pangilinan J."/>
            <person name="Larsson K.H."/>
            <person name="Matsuura K."/>
            <person name="Barry K."/>
            <person name="Labutti K."/>
            <person name="Kuo R."/>
            <person name="Ohm R.A."/>
            <person name="Bhattacharya S.S."/>
            <person name="Shirouzu T."/>
            <person name="Yoshinaga Y."/>
            <person name="Martin F.M."/>
            <person name="Grigoriev I.V."/>
            <person name="Hibbett D.S."/>
        </authorList>
    </citation>
    <scope>NUCLEOTIDE SEQUENCE [LARGE SCALE GENOMIC DNA]</scope>
    <source>
        <strain evidence="2 3">HHB12029</strain>
    </source>
</reference>
<feature type="non-terminal residue" evidence="2">
    <location>
        <position position="1"/>
    </location>
</feature>
<feature type="region of interest" description="Disordered" evidence="1">
    <location>
        <begin position="301"/>
        <end position="323"/>
    </location>
</feature>
<sequence length="390" mass="43257">MAAARVQPTLEDWPAVPTDVSDGYGQFVVVALDPEQSVAALDDEAATQAAALLPRTRFLALVVGAGDIYRRNEEDDFRLNLTFLLVGQGLPLEYPEESIPIFPATAHPLNREPVRVTPPLPWNNLYLHTRQTFTALVSRLHIGPAPVPPQPEVEKATIKQIIFRQYDDEMRRPLRGLKPRLVTEIPLRPPPTTIDSRDEDMLTVSHHASDSDKDTLTRDYLVVMNKAALVEKCADVWLDLTAFPDPTVFGYPPDLRPLLIQLYSIWDNWQEQSLVELAARPAQTMAWRDDVATAMIQEKHPEDGVPVHNGSGPNETGHESRPEIGNAVACDAVPTLGDKEEATPIDASRPAPPGKSKLRRSPLRVGRDVVIAARSAIGRVKGLVLRKLRR</sequence>
<evidence type="ECO:0000313" key="2">
    <source>
        <dbReference type="EMBL" id="KZV91252.1"/>
    </source>
</evidence>